<dbReference type="AlphaFoldDB" id="A0A4V1RV52"/>
<evidence type="ECO:0000259" key="1">
    <source>
        <dbReference type="Pfam" id="PF13454"/>
    </source>
</evidence>
<evidence type="ECO:0000313" key="3">
    <source>
        <dbReference type="Proteomes" id="UP000290759"/>
    </source>
</evidence>
<organism evidence="2 3">
    <name type="scientific">Lichenibacterium minor</name>
    <dbReference type="NCBI Taxonomy" id="2316528"/>
    <lineage>
        <taxon>Bacteria</taxon>
        <taxon>Pseudomonadati</taxon>
        <taxon>Pseudomonadota</taxon>
        <taxon>Alphaproteobacteria</taxon>
        <taxon>Hyphomicrobiales</taxon>
        <taxon>Lichenihabitantaceae</taxon>
        <taxon>Lichenibacterium</taxon>
    </lineage>
</organism>
<dbReference type="InterPro" id="IPR038732">
    <property type="entry name" value="HpyO/CreE_NAD-binding"/>
</dbReference>
<reference evidence="2 3" key="2">
    <citation type="submission" date="2019-02" db="EMBL/GenBank/DDBJ databases">
        <title>'Lichenibacterium ramalinii' gen. nov. sp. nov., 'Lichenibacterium minor' gen. nov. sp. nov.</title>
        <authorList>
            <person name="Pankratov T."/>
        </authorList>
    </citation>
    <scope>NUCLEOTIDE SEQUENCE [LARGE SCALE GENOMIC DNA]</scope>
    <source>
        <strain evidence="2 3">RmlP026</strain>
    </source>
</reference>
<dbReference type="PANTHER" id="PTHR40254">
    <property type="entry name" value="BLR0577 PROTEIN"/>
    <property type="match status" value="1"/>
</dbReference>
<name>A0A4V1RV52_9HYPH</name>
<dbReference type="Pfam" id="PF13454">
    <property type="entry name" value="NAD_binding_9"/>
    <property type="match status" value="1"/>
</dbReference>
<protein>
    <submittedName>
        <fullName evidence="2">Pyridine nucleotide-disulfide oxidoreductase</fullName>
    </submittedName>
</protein>
<dbReference type="PANTHER" id="PTHR40254:SF1">
    <property type="entry name" value="BLR0577 PROTEIN"/>
    <property type="match status" value="1"/>
</dbReference>
<dbReference type="EMBL" id="QYBB01000002">
    <property type="protein sequence ID" value="RYC33444.1"/>
    <property type="molecule type" value="Genomic_DNA"/>
</dbReference>
<keyword evidence="3" id="KW-1185">Reference proteome</keyword>
<reference evidence="2 3" key="1">
    <citation type="submission" date="2018-12" db="EMBL/GenBank/DDBJ databases">
        <authorList>
            <person name="Grouzdev D.S."/>
            <person name="Krutkina M.S."/>
        </authorList>
    </citation>
    <scope>NUCLEOTIDE SEQUENCE [LARGE SCALE GENOMIC DNA]</scope>
    <source>
        <strain evidence="2 3">RmlP026</strain>
    </source>
</reference>
<sequence length="473" mass="49860">MPHDAAPRLAVLGGGLTGAALAIHALRAASGPLAVEIVEPAEALGRGVAYGTSDPAHRINVPSHRMSLFPDDPGHFTRWLFDRAVLPDPASTVAEGDHYVPRAAFGAYAADALARAVAEAAPRATLHHHRARASAVTPCGPGWRVAFEGGGGFEADAVALCTGHPAPVTPCPVSEAALAHPGLVADPWRAEAFARVAPDAAVLVVGTGLTMLDAMATLDRRGHRGPVLAVSRRGLLPRPQGGFRDGFDPFAAAPLPRTAVELLRILRDGLDRPAPEPDSRGVGWQEVADAFRSRLAPLWSALPPSEQRRVARRLLPFWEVHRFRAAPQPFALVERWRAEGRLGIERAALAGLDVRDGRLVAALRGPGRVPEGRAFDAAVICTGPGSALDADPLVRDLVARGLARPDGIAVGVAVDRDSRMVDRAGTVRDGLHAFGPLTRGSFGEMTGEPDIVRHIARTVPGLLATLERARVAA</sequence>
<proteinExistence type="predicted"/>
<dbReference type="SUPFAM" id="SSF51905">
    <property type="entry name" value="FAD/NAD(P)-binding domain"/>
    <property type="match status" value="1"/>
</dbReference>
<gene>
    <name evidence="2" type="ORF">D3273_02920</name>
</gene>
<comment type="caution">
    <text evidence="2">The sequence shown here is derived from an EMBL/GenBank/DDBJ whole genome shotgun (WGS) entry which is preliminary data.</text>
</comment>
<dbReference type="Gene3D" id="3.50.50.60">
    <property type="entry name" value="FAD/NAD(P)-binding domain"/>
    <property type="match status" value="1"/>
</dbReference>
<dbReference type="RefSeq" id="WP_129223340.1">
    <property type="nucleotide sequence ID" value="NZ_QYBB01000002.1"/>
</dbReference>
<dbReference type="OrthoDB" id="101972at2"/>
<accession>A0A4V1RV52</accession>
<evidence type="ECO:0000313" key="2">
    <source>
        <dbReference type="EMBL" id="RYC33444.1"/>
    </source>
</evidence>
<dbReference type="InterPro" id="IPR036188">
    <property type="entry name" value="FAD/NAD-bd_sf"/>
</dbReference>
<feature type="domain" description="FAD-dependent urate hydroxylase HpyO/Asp monooxygenase CreE-like FAD/NAD(P)-binding" evidence="1">
    <location>
        <begin position="10"/>
        <end position="164"/>
    </location>
</feature>
<dbReference type="Proteomes" id="UP000290759">
    <property type="component" value="Unassembled WGS sequence"/>
</dbReference>
<dbReference type="InterPro" id="IPR052189">
    <property type="entry name" value="L-asp_N-monooxygenase_NS-form"/>
</dbReference>